<feature type="transmembrane region" description="Helical" evidence="1">
    <location>
        <begin position="174"/>
        <end position="195"/>
    </location>
</feature>
<dbReference type="Proteomes" id="UP000003844">
    <property type="component" value="Unassembled WGS sequence"/>
</dbReference>
<feature type="transmembrane region" description="Helical" evidence="1">
    <location>
        <begin position="91"/>
        <end position="109"/>
    </location>
</feature>
<accession>H2BZV7</accession>
<reference evidence="4" key="1">
    <citation type="submission" date="2011-10" db="EMBL/GenBank/DDBJ databases">
        <title>The Improved High-Quality Draft genome of Gillisia limnaea DSM 15749.</title>
        <authorList>
            <consortium name="US DOE Joint Genome Institute (JGI-PGF)"/>
            <person name="Lucas S."/>
            <person name="Copeland A."/>
            <person name="Lapidus A."/>
            <person name="Bruce D."/>
            <person name="Goodwin L."/>
            <person name="Pitluck S."/>
            <person name="Peters L."/>
            <person name="Mikhailova N."/>
            <person name="Held B."/>
            <person name="Kyrpides N."/>
            <person name="Mavromatis K."/>
            <person name="Detter J.C."/>
            <person name="Han C."/>
            <person name="Land M."/>
            <person name="Hauser L."/>
            <person name="Markowitz V."/>
            <person name="Cheng J.-F."/>
            <person name="Hugenholtz P."/>
            <person name="Woyke T."/>
            <person name="Wu D."/>
            <person name="Tindall B."/>
            <person name="Pomrenke H."/>
            <person name="Brambilla E."/>
            <person name="Klenk H.-P."/>
            <person name="Eisen J.A."/>
        </authorList>
    </citation>
    <scope>NUCLEOTIDE SEQUENCE</scope>
    <source>
        <strain evidence="4">DSM 15749</strain>
    </source>
</reference>
<organism evidence="4 5">
    <name type="scientific">Gillisia limnaea (strain DSM 15749 / LMG 21470 / R-8282)</name>
    <dbReference type="NCBI Taxonomy" id="865937"/>
    <lineage>
        <taxon>Bacteria</taxon>
        <taxon>Pseudomonadati</taxon>
        <taxon>Bacteroidota</taxon>
        <taxon>Flavobacteriia</taxon>
        <taxon>Flavobacteriales</taxon>
        <taxon>Flavobacteriaceae</taxon>
        <taxon>Gillisia</taxon>
    </lineage>
</organism>
<dbReference type="Pfam" id="PF02517">
    <property type="entry name" value="Rce1-like"/>
    <property type="match status" value="1"/>
</dbReference>
<feature type="transmembrane region" description="Helical" evidence="1">
    <location>
        <begin position="204"/>
        <end position="223"/>
    </location>
</feature>
<keyword evidence="1" id="KW-0812">Transmembrane</keyword>
<evidence type="ECO:0000256" key="1">
    <source>
        <dbReference type="SAM" id="Phobius"/>
    </source>
</evidence>
<dbReference type="STRING" id="865937.Gilli_0585"/>
<sequence length="227" mass="26800">MTISVNPDWEKIKNLFRNFGWMIASYFVFFLLLGIIHAVFPEFDLEQYQQSNLNELLEKSPWKFIFLAVILAPIIEEGMFRTLIQPSQNELLFFLTIWILVLVTAFIPLDVFWAVKYVFLILLAILSFLFLKEFIPLHWQQRLCEFLGRYYIAVWLTTAVIFGMVHVFNYVEGFQLDFVLFLLVIPRIIAGFFFGKIKIENNGLFWPILMHAMNNGTVVLFLLPRLL</sequence>
<reference evidence="5" key="2">
    <citation type="journal article" date="2012" name="Stand. Genomic Sci.">
        <title>Genome sequence of the Antarctic rhodopsins-containing flavobacterium Gillisia limnaea type strain (R-8282(T)).</title>
        <authorList>
            <person name="Riedel T."/>
            <person name="Held B."/>
            <person name="Nolan M."/>
            <person name="Lucas S."/>
            <person name="Lapidus A."/>
            <person name="Tice H."/>
            <person name="Del Rio T.G."/>
            <person name="Cheng J.F."/>
            <person name="Han C."/>
            <person name="Tapia R."/>
            <person name="Goodwin L.A."/>
            <person name="Pitluck S."/>
            <person name="Liolios K."/>
            <person name="Mavromatis K."/>
            <person name="Pagani I."/>
            <person name="Ivanova N."/>
            <person name="Mikhailova N."/>
            <person name="Pati A."/>
            <person name="Chen A."/>
            <person name="Palaniappan K."/>
            <person name="Land M."/>
            <person name="Rohde M."/>
            <person name="Tindall B.J."/>
            <person name="Detter J.C."/>
            <person name="Goker M."/>
            <person name="Bristow J."/>
            <person name="Eisen J.A."/>
            <person name="Markowitz V."/>
            <person name="Hugenholtz P."/>
            <person name="Kyrpides N.C."/>
            <person name="Klenk H.P."/>
            <person name="Woyke T."/>
        </authorList>
    </citation>
    <scope>NUCLEOTIDE SEQUENCE [LARGE SCALE GENOMIC DNA]</scope>
    <source>
        <strain evidence="5">DSM 15749 / LMG 21470 / R-8282</strain>
    </source>
</reference>
<evidence type="ECO:0000313" key="4">
    <source>
        <dbReference type="EMBL" id="EHQ01299.1"/>
    </source>
</evidence>
<gene>
    <name evidence="3" type="ORF">Gilli_0585</name>
    <name evidence="4" type="ORF">Gilli_0587</name>
</gene>
<keyword evidence="5" id="KW-1185">Reference proteome</keyword>
<feature type="transmembrane region" description="Helical" evidence="1">
    <location>
        <begin position="115"/>
        <end position="135"/>
    </location>
</feature>
<feature type="transmembrane region" description="Helical" evidence="1">
    <location>
        <begin position="21"/>
        <end position="40"/>
    </location>
</feature>
<evidence type="ECO:0000259" key="2">
    <source>
        <dbReference type="Pfam" id="PF02517"/>
    </source>
</evidence>
<dbReference type="AlphaFoldDB" id="H2BZV7"/>
<dbReference type="eggNOG" id="ENOG5031249">
    <property type="taxonomic scope" value="Bacteria"/>
</dbReference>
<dbReference type="EMBL" id="JH594606">
    <property type="protein sequence ID" value="EHQ01299.1"/>
    <property type="molecule type" value="Genomic_DNA"/>
</dbReference>
<feature type="transmembrane region" description="Helical" evidence="1">
    <location>
        <begin position="60"/>
        <end position="79"/>
    </location>
</feature>
<dbReference type="GO" id="GO:0080120">
    <property type="term" value="P:CAAX-box protein maturation"/>
    <property type="evidence" value="ECO:0007669"/>
    <property type="project" value="UniProtKB-ARBA"/>
</dbReference>
<evidence type="ECO:0000313" key="5">
    <source>
        <dbReference type="Proteomes" id="UP000003844"/>
    </source>
</evidence>
<dbReference type="EMBL" id="JH594606">
    <property type="protein sequence ID" value="EHQ01297.1"/>
    <property type="molecule type" value="Genomic_DNA"/>
</dbReference>
<name>H2BZV7_GILLR</name>
<feature type="domain" description="CAAX prenyl protease 2/Lysostaphin resistance protein A-like" evidence="2">
    <location>
        <begin position="118"/>
        <end position="216"/>
    </location>
</feature>
<feature type="transmembrane region" description="Helical" evidence="1">
    <location>
        <begin position="147"/>
        <end position="168"/>
    </location>
</feature>
<proteinExistence type="predicted"/>
<dbReference type="GO" id="GO:0004175">
    <property type="term" value="F:endopeptidase activity"/>
    <property type="evidence" value="ECO:0007669"/>
    <property type="project" value="UniProtKB-ARBA"/>
</dbReference>
<dbReference type="HOGENOM" id="CLU_104123_0_0_10"/>
<keyword evidence="1" id="KW-1133">Transmembrane helix</keyword>
<protein>
    <submittedName>
        <fullName evidence="4">Abortive infection protein</fullName>
    </submittedName>
</protein>
<keyword evidence="1" id="KW-0472">Membrane</keyword>
<evidence type="ECO:0000313" key="3">
    <source>
        <dbReference type="EMBL" id="EHQ01297.1"/>
    </source>
</evidence>
<dbReference type="InterPro" id="IPR003675">
    <property type="entry name" value="Rce1/LyrA-like_dom"/>
</dbReference>
<dbReference type="RefSeq" id="WP_006987622.1">
    <property type="nucleotide sequence ID" value="NZ_JH594606.1"/>
</dbReference>